<dbReference type="EMBL" id="CAJNOL010000049">
    <property type="protein sequence ID" value="CAF0788711.1"/>
    <property type="molecule type" value="Genomic_DNA"/>
</dbReference>
<sequence length="548" mass="62614">MAKSSKLEDYWRQNNIESLLKELMQTLAQQMPPDPAVATVQYLQKKFPKSFKTSVDNTNNNKNADIVSKTVATNLQSQSIISPRSKVNIENTNEINMRERRASNQSQINGIFTIPTVGSTCDNLLKHDTTDSKQALDINLTNLVSTNRLNQQAVKLGKDIRSYRDILEQELIKPIKTKSNISSTTNASTYTISEDFQREQPYVPQFIKYKQRIHDKNERRQHREKLAEIARQVRDKEQILQSDELQQQQQQQKSHDDERLFHNVSEKSGTKQIHKSFVKSKEEEILNDENIFQPRREKYRNRLSRSHSDAPYKRRQYMGDFSLSMRKGNTSSMPVIQSDSVCKVCGSIINNDENPSKVYSQQVSAMQTARSFERQSTTQSVESSVGVVDDWFEPTSDVSTPQQVLLSTPDDITPQAIDTNPFQQSRFQPINDNNTNTVGHRPPTTPLINTDYKTKTKQTKTPRMSESDIFVKTLESNDRRSPSSRSISSPITNKHQTDTAEVTNHQLPKTKTHSSTLATPTTTIVPTTQRRMSGWSVCEHSPDDSDEN</sequence>
<dbReference type="AlphaFoldDB" id="A0A813S2R2"/>
<feature type="compositionally biased region" description="Polar residues" evidence="1">
    <location>
        <begin position="424"/>
        <end position="438"/>
    </location>
</feature>
<evidence type="ECO:0000313" key="2">
    <source>
        <dbReference type="EMBL" id="CAF0788711.1"/>
    </source>
</evidence>
<comment type="caution">
    <text evidence="2">The sequence shown here is derived from an EMBL/GenBank/DDBJ whole genome shotgun (WGS) entry which is preliminary data.</text>
</comment>
<feature type="compositionally biased region" description="Low complexity" evidence="1">
    <location>
        <begin position="513"/>
        <end position="528"/>
    </location>
</feature>
<gene>
    <name evidence="2" type="ORF">JXQ802_LOCUS3626</name>
</gene>
<accession>A0A813S2R2</accession>
<evidence type="ECO:0000256" key="1">
    <source>
        <dbReference type="SAM" id="MobiDB-lite"/>
    </source>
</evidence>
<evidence type="ECO:0000313" key="3">
    <source>
        <dbReference type="Proteomes" id="UP000663870"/>
    </source>
</evidence>
<keyword evidence="3" id="KW-1185">Reference proteome</keyword>
<proteinExistence type="predicted"/>
<reference evidence="2" key="1">
    <citation type="submission" date="2021-02" db="EMBL/GenBank/DDBJ databases">
        <authorList>
            <person name="Nowell W R."/>
        </authorList>
    </citation>
    <scope>NUCLEOTIDE SEQUENCE</scope>
</reference>
<feature type="compositionally biased region" description="Polar residues" evidence="1">
    <location>
        <begin position="499"/>
        <end position="509"/>
    </location>
</feature>
<feature type="region of interest" description="Disordered" evidence="1">
    <location>
        <begin position="424"/>
        <end position="548"/>
    </location>
</feature>
<organism evidence="2 3">
    <name type="scientific">Rotaria sordida</name>
    <dbReference type="NCBI Taxonomy" id="392033"/>
    <lineage>
        <taxon>Eukaryota</taxon>
        <taxon>Metazoa</taxon>
        <taxon>Spiralia</taxon>
        <taxon>Gnathifera</taxon>
        <taxon>Rotifera</taxon>
        <taxon>Eurotatoria</taxon>
        <taxon>Bdelloidea</taxon>
        <taxon>Philodinida</taxon>
        <taxon>Philodinidae</taxon>
        <taxon>Rotaria</taxon>
    </lineage>
</organism>
<protein>
    <submittedName>
        <fullName evidence="2">Uncharacterized protein</fullName>
    </submittedName>
</protein>
<dbReference type="Proteomes" id="UP000663870">
    <property type="component" value="Unassembled WGS sequence"/>
</dbReference>
<name>A0A813S2R2_9BILA</name>